<accession>A0A9P5NQY2</accession>
<keyword evidence="1" id="KW-0812">Transmembrane</keyword>
<dbReference type="EMBL" id="JADNYJ010000040">
    <property type="protein sequence ID" value="KAF8901711.1"/>
    <property type="molecule type" value="Genomic_DNA"/>
</dbReference>
<organism evidence="2 3">
    <name type="scientific">Gymnopilus junonius</name>
    <name type="common">Spectacular rustgill mushroom</name>
    <name type="synonym">Gymnopilus spectabilis subsp. junonius</name>
    <dbReference type="NCBI Taxonomy" id="109634"/>
    <lineage>
        <taxon>Eukaryota</taxon>
        <taxon>Fungi</taxon>
        <taxon>Dikarya</taxon>
        <taxon>Basidiomycota</taxon>
        <taxon>Agaricomycotina</taxon>
        <taxon>Agaricomycetes</taxon>
        <taxon>Agaricomycetidae</taxon>
        <taxon>Agaricales</taxon>
        <taxon>Agaricineae</taxon>
        <taxon>Hymenogastraceae</taxon>
        <taxon>Gymnopilus</taxon>
    </lineage>
</organism>
<keyword evidence="1" id="KW-0472">Membrane</keyword>
<proteinExistence type="predicted"/>
<protein>
    <submittedName>
        <fullName evidence="2">Uncharacterized protein</fullName>
    </submittedName>
</protein>
<dbReference type="Proteomes" id="UP000724874">
    <property type="component" value="Unassembled WGS sequence"/>
</dbReference>
<name>A0A9P5NQY2_GYMJU</name>
<evidence type="ECO:0000313" key="3">
    <source>
        <dbReference type="Proteomes" id="UP000724874"/>
    </source>
</evidence>
<evidence type="ECO:0000256" key="1">
    <source>
        <dbReference type="SAM" id="Phobius"/>
    </source>
</evidence>
<keyword evidence="3" id="KW-1185">Reference proteome</keyword>
<dbReference type="AlphaFoldDB" id="A0A9P5NQY2"/>
<sequence>MATTLARPLPQNQKCIVKLSVCQCHIALVLGNLKSLFGLLSLFFIASPRIGFKHLLMRPVFTGIEVLLPAEMSAFIFSTVSCLTEFVRTLCSLSLRCTCRVATAIRKPFRIPISTSSLIHDLQDLWQEHDEKFAHYEIQCTHYYGYKSFNYTVICN</sequence>
<reference evidence="2" key="1">
    <citation type="submission" date="2020-11" db="EMBL/GenBank/DDBJ databases">
        <authorList>
            <consortium name="DOE Joint Genome Institute"/>
            <person name="Ahrendt S."/>
            <person name="Riley R."/>
            <person name="Andreopoulos W."/>
            <person name="LaButti K."/>
            <person name="Pangilinan J."/>
            <person name="Ruiz-duenas F.J."/>
            <person name="Barrasa J.M."/>
            <person name="Sanchez-Garcia M."/>
            <person name="Camarero S."/>
            <person name="Miyauchi S."/>
            <person name="Serrano A."/>
            <person name="Linde D."/>
            <person name="Babiker R."/>
            <person name="Drula E."/>
            <person name="Ayuso-Fernandez I."/>
            <person name="Pacheco R."/>
            <person name="Padilla G."/>
            <person name="Ferreira P."/>
            <person name="Barriuso J."/>
            <person name="Kellner H."/>
            <person name="Castanera R."/>
            <person name="Alfaro M."/>
            <person name="Ramirez L."/>
            <person name="Pisabarro A.G."/>
            <person name="Kuo A."/>
            <person name="Tritt A."/>
            <person name="Lipzen A."/>
            <person name="He G."/>
            <person name="Yan M."/>
            <person name="Ng V."/>
            <person name="Cullen D."/>
            <person name="Martin F."/>
            <person name="Rosso M.-N."/>
            <person name="Henrissat B."/>
            <person name="Hibbett D."/>
            <person name="Martinez A.T."/>
            <person name="Grigoriev I.V."/>
        </authorList>
    </citation>
    <scope>NUCLEOTIDE SEQUENCE</scope>
    <source>
        <strain evidence="2">AH 44721</strain>
    </source>
</reference>
<keyword evidence="1" id="KW-1133">Transmembrane helix</keyword>
<comment type="caution">
    <text evidence="2">The sequence shown here is derived from an EMBL/GenBank/DDBJ whole genome shotgun (WGS) entry which is preliminary data.</text>
</comment>
<gene>
    <name evidence="2" type="ORF">CPB84DRAFT_948848</name>
</gene>
<feature type="transmembrane region" description="Helical" evidence="1">
    <location>
        <begin position="21"/>
        <end position="46"/>
    </location>
</feature>
<evidence type="ECO:0000313" key="2">
    <source>
        <dbReference type="EMBL" id="KAF8901711.1"/>
    </source>
</evidence>